<evidence type="ECO:0000256" key="3">
    <source>
        <dbReference type="ARBA" id="ARBA00023163"/>
    </source>
</evidence>
<dbReference type="Gene3D" id="1.10.10.10">
    <property type="entry name" value="Winged helix-like DNA-binding domain superfamily/Winged helix DNA-binding domain"/>
    <property type="match status" value="1"/>
</dbReference>
<organism evidence="6 7">
    <name type="scientific">Streptomyces cadmiisoli</name>
    <dbReference type="NCBI Taxonomy" id="2184053"/>
    <lineage>
        <taxon>Bacteria</taxon>
        <taxon>Bacillati</taxon>
        <taxon>Actinomycetota</taxon>
        <taxon>Actinomycetes</taxon>
        <taxon>Kitasatosporales</taxon>
        <taxon>Streptomycetaceae</taxon>
        <taxon>Streptomyces</taxon>
        <taxon>Streptomyces aurantiacus group</taxon>
    </lineage>
</organism>
<dbReference type="GO" id="GO:0045892">
    <property type="term" value="P:negative regulation of DNA-templated transcription"/>
    <property type="evidence" value="ECO:0007669"/>
    <property type="project" value="TreeGrafter"/>
</dbReference>
<dbReference type="AlphaFoldDB" id="A0A2Z4J9K2"/>
<dbReference type="EMBL" id="CP030073">
    <property type="protein sequence ID" value="AWW41821.1"/>
    <property type="molecule type" value="Genomic_DNA"/>
</dbReference>
<dbReference type="InterPro" id="IPR036388">
    <property type="entry name" value="WH-like_DNA-bd_sf"/>
</dbReference>
<evidence type="ECO:0000259" key="5">
    <source>
        <dbReference type="PROSITE" id="PS51078"/>
    </source>
</evidence>
<dbReference type="GO" id="GO:0003677">
    <property type="term" value="F:DNA binding"/>
    <property type="evidence" value="ECO:0007669"/>
    <property type="project" value="UniProtKB-KW"/>
</dbReference>
<dbReference type="GO" id="GO:0003700">
    <property type="term" value="F:DNA-binding transcription factor activity"/>
    <property type="evidence" value="ECO:0007669"/>
    <property type="project" value="TreeGrafter"/>
</dbReference>
<keyword evidence="1" id="KW-0805">Transcription regulation</keyword>
<dbReference type="SMART" id="SM00346">
    <property type="entry name" value="HTH_ICLR"/>
    <property type="match status" value="1"/>
</dbReference>
<dbReference type="PROSITE" id="PS51078">
    <property type="entry name" value="ICLR_ED"/>
    <property type="match status" value="1"/>
</dbReference>
<dbReference type="Proteomes" id="UP000249616">
    <property type="component" value="Chromosome"/>
</dbReference>
<evidence type="ECO:0000313" key="7">
    <source>
        <dbReference type="Proteomes" id="UP000249616"/>
    </source>
</evidence>
<evidence type="ECO:0000256" key="2">
    <source>
        <dbReference type="ARBA" id="ARBA00023125"/>
    </source>
</evidence>
<keyword evidence="7" id="KW-1185">Reference proteome</keyword>
<dbReference type="InterPro" id="IPR029016">
    <property type="entry name" value="GAF-like_dom_sf"/>
</dbReference>
<dbReference type="PROSITE" id="PS51077">
    <property type="entry name" value="HTH_ICLR"/>
    <property type="match status" value="1"/>
</dbReference>
<sequence length="269" mass="27870">MADRAGSVWASATPAPAVLRAGAVLDALARVRGRAVTPAQLAAAAGGIPRASVVNICAALQECELVRAVEGGFVLGPGLLRLSQAYLDALDPVRAFREEVGRLGDREETLQLATLEGADVVYLAVHEGSVLIRPTSKAGARLPATCTALGKAMLAGIPEDEVRALLAGREPFEARTSWSLTTLDAVLTELRRARTVGYAIDDQETAEGIVCVAVAVPGPATGGRPFAVSSSLLKSQATPDRMAAVAALIRAVVWRMAGKGERLTGDVDA</sequence>
<name>A0A2Z4J9K2_9ACTN</name>
<dbReference type="SUPFAM" id="SSF46785">
    <property type="entry name" value="Winged helix' DNA-binding domain"/>
    <property type="match status" value="1"/>
</dbReference>
<keyword evidence="2" id="KW-0238">DNA-binding</keyword>
<dbReference type="Gene3D" id="3.30.450.40">
    <property type="match status" value="1"/>
</dbReference>
<evidence type="ECO:0000259" key="4">
    <source>
        <dbReference type="PROSITE" id="PS51077"/>
    </source>
</evidence>
<dbReference type="InterPro" id="IPR014757">
    <property type="entry name" value="Tscrpt_reg_IclR_C"/>
</dbReference>
<evidence type="ECO:0000313" key="6">
    <source>
        <dbReference type="EMBL" id="AWW41821.1"/>
    </source>
</evidence>
<protein>
    <submittedName>
        <fullName evidence="6">IclR family transcriptional regulator</fullName>
    </submittedName>
</protein>
<dbReference type="InterPro" id="IPR036390">
    <property type="entry name" value="WH_DNA-bd_sf"/>
</dbReference>
<dbReference type="RefSeq" id="WP_112441535.1">
    <property type="nucleotide sequence ID" value="NZ_CP030073.1"/>
</dbReference>
<feature type="domain" description="IclR-ED" evidence="5">
    <location>
        <begin position="78"/>
        <end position="266"/>
    </location>
</feature>
<dbReference type="SUPFAM" id="SSF55781">
    <property type="entry name" value="GAF domain-like"/>
    <property type="match status" value="1"/>
</dbReference>
<dbReference type="KEGG" id="scad:DN051_38595"/>
<accession>A0A2Z4J9K2</accession>
<dbReference type="InterPro" id="IPR050707">
    <property type="entry name" value="HTH_MetabolicPath_Reg"/>
</dbReference>
<dbReference type="InterPro" id="IPR005471">
    <property type="entry name" value="Tscrpt_reg_IclR_N"/>
</dbReference>
<reference evidence="6 7" key="1">
    <citation type="journal article" date="2019" name="Int. J. Syst. Evol. Microbiol.">
        <title>Streptomyces cadmiisoli sp. nov., a novel actinomycete isolated from cadmium-contaminated soil.</title>
        <authorList>
            <person name="Li K."/>
            <person name="Tang X."/>
            <person name="Zhao J."/>
            <person name="Guo Y."/>
            <person name="Tang Y."/>
            <person name="Gao J."/>
        </authorList>
    </citation>
    <scope>NUCLEOTIDE SEQUENCE [LARGE SCALE GENOMIC DNA]</scope>
    <source>
        <strain evidence="6 7">ZFG47</strain>
    </source>
</reference>
<keyword evidence="3" id="KW-0804">Transcription</keyword>
<feature type="domain" description="HTH iclR-type" evidence="4">
    <location>
        <begin position="15"/>
        <end position="77"/>
    </location>
</feature>
<dbReference type="Pfam" id="PF09339">
    <property type="entry name" value="HTH_IclR"/>
    <property type="match status" value="1"/>
</dbReference>
<proteinExistence type="predicted"/>
<dbReference type="Pfam" id="PF01614">
    <property type="entry name" value="IclR_C"/>
    <property type="match status" value="1"/>
</dbReference>
<dbReference type="PANTHER" id="PTHR30136:SF24">
    <property type="entry name" value="HTH-TYPE TRANSCRIPTIONAL REPRESSOR ALLR"/>
    <property type="match status" value="1"/>
</dbReference>
<dbReference type="PANTHER" id="PTHR30136">
    <property type="entry name" value="HELIX-TURN-HELIX TRANSCRIPTIONAL REGULATOR, ICLR FAMILY"/>
    <property type="match status" value="1"/>
</dbReference>
<gene>
    <name evidence="6" type="ORF">DN051_38595</name>
</gene>
<evidence type="ECO:0000256" key="1">
    <source>
        <dbReference type="ARBA" id="ARBA00023015"/>
    </source>
</evidence>